<evidence type="ECO:0000259" key="7">
    <source>
        <dbReference type="PROSITE" id="PS50115"/>
    </source>
</evidence>
<keyword evidence="9" id="KW-1185">Reference proteome</keyword>
<keyword evidence="1 5" id="KW-0479">Metal-binding</keyword>
<dbReference type="EMBL" id="HG316467">
    <property type="protein sequence ID" value="CDF91838.1"/>
    <property type="molecule type" value="Genomic_DNA"/>
</dbReference>
<organism evidence="8 9">
    <name type="scientific">Zygosaccharomyces bailii (strain CLIB 213 / ATCC 58445 / CBS 680 / BCRC 21525 / NBRC 1098 / NCYC 1416 / NRRL Y-2227)</name>
    <dbReference type="NCBI Taxonomy" id="1333698"/>
    <lineage>
        <taxon>Eukaryota</taxon>
        <taxon>Fungi</taxon>
        <taxon>Dikarya</taxon>
        <taxon>Ascomycota</taxon>
        <taxon>Saccharomycotina</taxon>
        <taxon>Saccharomycetes</taxon>
        <taxon>Saccharomycetales</taxon>
        <taxon>Saccharomycetaceae</taxon>
        <taxon>Zygosaccharomyces</taxon>
    </lineage>
</organism>
<evidence type="ECO:0000256" key="4">
    <source>
        <dbReference type="PROSITE-ProRule" id="PRU00288"/>
    </source>
</evidence>
<dbReference type="GO" id="GO:0008270">
    <property type="term" value="F:zinc ion binding"/>
    <property type="evidence" value="ECO:0007669"/>
    <property type="project" value="UniProtKB-KW"/>
</dbReference>
<dbReference type="SMART" id="SM00105">
    <property type="entry name" value="ArfGap"/>
    <property type="match status" value="1"/>
</dbReference>
<feature type="domain" description="Arf-GAP" evidence="7">
    <location>
        <begin position="211"/>
        <end position="334"/>
    </location>
</feature>
<keyword evidence="2 4" id="KW-0863">Zinc-finger</keyword>
<dbReference type="Gene3D" id="1.10.220.150">
    <property type="entry name" value="Arf GTPase activating protein"/>
    <property type="match status" value="1"/>
</dbReference>
<dbReference type="PANTHER" id="PTHR23180:SF160">
    <property type="entry name" value="ADP-RIBOSYLATION FACTOR GTPASE-ACTIVATING PROTEIN EFFECTOR PROTEIN 1"/>
    <property type="match status" value="1"/>
</dbReference>
<comment type="subcellular location">
    <subcellularLocation>
        <location evidence="5">Cytoplasm</location>
    </subcellularLocation>
</comment>
<evidence type="ECO:0000256" key="1">
    <source>
        <dbReference type="ARBA" id="ARBA00022723"/>
    </source>
</evidence>
<dbReference type="InterPro" id="IPR037278">
    <property type="entry name" value="ARFGAP/RecO"/>
</dbReference>
<dbReference type="SUPFAM" id="SSF50729">
    <property type="entry name" value="PH domain-like"/>
    <property type="match status" value="1"/>
</dbReference>
<comment type="function">
    <text evidence="5">GTPase-activating protein for the ADP ribosylation factor family.</text>
</comment>
<reference evidence="9" key="1">
    <citation type="journal article" date="2013" name="Genome Announc.">
        <title>Genome sequence of the food spoilage yeast Zygosaccharomyces bailii CLIB 213(T).</title>
        <authorList>
            <person name="Galeote V."/>
            <person name="Bigey F."/>
            <person name="Devillers H."/>
            <person name="Neuveglise C."/>
            <person name="Dequin S."/>
        </authorList>
    </citation>
    <scope>NUCLEOTIDE SEQUENCE [LARGE SCALE GENOMIC DNA]</scope>
    <source>
        <strain evidence="9">CLIB 213 / ATCC 58445 / CBS 680 / CCRC 21525 / NBRC 1098 / NCYC 1416 / NRRL Y-2227</strain>
    </source>
</reference>
<proteinExistence type="predicted"/>
<dbReference type="PROSITE" id="PS50115">
    <property type="entry name" value="ARFGAP"/>
    <property type="match status" value="1"/>
</dbReference>
<dbReference type="Pfam" id="PF01412">
    <property type="entry name" value="ArfGap"/>
    <property type="match status" value="1"/>
</dbReference>
<dbReference type="InterPro" id="IPR001164">
    <property type="entry name" value="ArfGAP_dom"/>
</dbReference>
<dbReference type="Gene3D" id="2.30.29.30">
    <property type="entry name" value="Pleckstrin-homology domain (PH domain)/Phosphotyrosine-binding domain (PTB)"/>
    <property type="match status" value="1"/>
</dbReference>
<keyword evidence="5" id="KW-0040">ANK repeat</keyword>
<dbReference type="AlphaFoldDB" id="A0A8J2TBN3"/>
<dbReference type="PANTHER" id="PTHR23180">
    <property type="entry name" value="CENTAURIN/ARF"/>
    <property type="match status" value="1"/>
</dbReference>
<keyword evidence="5" id="KW-0963">Cytoplasm</keyword>
<keyword evidence="3 5" id="KW-0862">Zinc</keyword>
<feature type="region of interest" description="Disordered" evidence="6">
    <location>
        <begin position="91"/>
        <end position="143"/>
    </location>
</feature>
<feature type="compositionally biased region" description="Low complexity" evidence="6">
    <location>
        <begin position="101"/>
        <end position="127"/>
    </location>
</feature>
<gene>
    <name evidence="8" type="ORF">BN860_02322g</name>
</gene>
<dbReference type="CDD" id="cd00821">
    <property type="entry name" value="PH"/>
    <property type="match status" value="1"/>
</dbReference>
<protein>
    <recommendedName>
        <fullName evidence="5">ADP-ribosylation factor GTPase-activating protein</fullName>
    </recommendedName>
</protein>
<accession>A0A8J2TBN3</accession>
<evidence type="ECO:0000256" key="6">
    <source>
        <dbReference type="SAM" id="MobiDB-lite"/>
    </source>
</evidence>
<evidence type="ECO:0000256" key="3">
    <source>
        <dbReference type="ARBA" id="ARBA00022833"/>
    </source>
</evidence>
<dbReference type="InterPro" id="IPR038508">
    <property type="entry name" value="ArfGAP_dom_sf"/>
</dbReference>
<dbReference type="CDD" id="cd08204">
    <property type="entry name" value="ArfGap"/>
    <property type="match status" value="1"/>
</dbReference>
<name>A0A8J2TBN3_ZYGB2</name>
<dbReference type="SUPFAM" id="SSF57863">
    <property type="entry name" value="ArfGap/RecO-like zinc finger"/>
    <property type="match status" value="1"/>
</dbReference>
<evidence type="ECO:0000256" key="5">
    <source>
        <dbReference type="RuleBase" id="RU369028"/>
    </source>
</evidence>
<evidence type="ECO:0000313" key="9">
    <source>
        <dbReference type="Proteomes" id="UP000019375"/>
    </source>
</evidence>
<dbReference type="Proteomes" id="UP000019375">
    <property type="component" value="Unassembled WGS sequence"/>
</dbReference>
<evidence type="ECO:0000256" key="2">
    <source>
        <dbReference type="ARBA" id="ARBA00022771"/>
    </source>
</evidence>
<keyword evidence="5" id="KW-0677">Repeat</keyword>
<dbReference type="OrthoDB" id="10266696at2759"/>
<keyword evidence="5" id="KW-0343">GTPase activation</keyword>
<sequence>MQQKPSHREGFLKMRLGGETEGFTKVWCVLDGCTLRLCADSRTTRVTLGPSCNIHRTTGRDIEISGAGHRSSVTLHFGSDKDALSWSEALATAKQQQQQHSSSESSASSNSNSNSTGGESSTGTEAGSHTRHHHSHTTDSAVPLEAVPMEALHLHRSMTFSIPNRRRTSPANSSLSQGGGNVAKGQCCPHQSPSTGTSPGPAAAGTRGAPIPLVDLVRKHHKSNERCCDCNSTESVEWISINLLCVVCIKCSGAHRSLGSHISKVRSLTLDNFTSPEVLHLLLHHVSNANVNSVYESIAPHNKITSHSSDAERSQFIVDKYKEKMFVDDGGEGQQVSFRRLVKAIHLNSVYMLQRCLAQSGESLREMVQEQALQRPDEKLPTIFQYSLKHHDMVHGRPVYYITEFLLFNGLPVDEFPQEHANSDLPMFKYWRKRFETYGTYQWVPKEKDKDKCSPLKDRVSEDSLSYTPEKNASKRWSLNAIPTTAQVIMAPTNLLTAHRSLRLPKRGHSNSNSS</sequence>
<dbReference type="GO" id="GO:0005768">
    <property type="term" value="C:endosome"/>
    <property type="evidence" value="ECO:0007669"/>
    <property type="project" value="TreeGrafter"/>
</dbReference>
<dbReference type="GO" id="GO:0006891">
    <property type="term" value="P:intra-Golgi vesicle-mediated transport"/>
    <property type="evidence" value="ECO:0007669"/>
    <property type="project" value="TreeGrafter"/>
</dbReference>
<feature type="compositionally biased region" description="Low complexity" evidence="6">
    <location>
        <begin position="192"/>
        <end position="206"/>
    </location>
</feature>
<dbReference type="InterPro" id="IPR045258">
    <property type="entry name" value="ACAP1/2/3-like"/>
</dbReference>
<dbReference type="InterPro" id="IPR011993">
    <property type="entry name" value="PH-like_dom_sf"/>
</dbReference>
<feature type="region of interest" description="Disordered" evidence="6">
    <location>
        <begin position="161"/>
        <end position="208"/>
    </location>
</feature>
<dbReference type="GO" id="GO:0005802">
    <property type="term" value="C:trans-Golgi network"/>
    <property type="evidence" value="ECO:0007669"/>
    <property type="project" value="TreeGrafter"/>
</dbReference>
<evidence type="ECO:0000313" key="8">
    <source>
        <dbReference type="EMBL" id="CDF91838.1"/>
    </source>
</evidence>
<dbReference type="GO" id="GO:0005096">
    <property type="term" value="F:GTPase activator activity"/>
    <property type="evidence" value="ECO:0007669"/>
    <property type="project" value="UniProtKB-KW"/>
</dbReference>